<protein>
    <recommendedName>
        <fullName evidence="3">Methyltransferase domain-containing protein</fullName>
    </recommendedName>
</protein>
<dbReference type="EnsemblProtists" id="HpaT802228">
    <property type="protein sequence ID" value="HpaP802228"/>
    <property type="gene ID" value="HpaG802228"/>
</dbReference>
<dbReference type="InterPro" id="IPR029063">
    <property type="entry name" value="SAM-dependent_MTases_sf"/>
</dbReference>
<reference evidence="1" key="2">
    <citation type="submission" date="2015-06" db="UniProtKB">
        <authorList>
            <consortium name="EnsemblProtists"/>
        </authorList>
    </citation>
    <scope>IDENTIFICATION</scope>
    <source>
        <strain evidence="1">Emoy2</strain>
    </source>
</reference>
<dbReference type="eggNOG" id="ENOG502RYZI">
    <property type="taxonomic scope" value="Eukaryota"/>
</dbReference>
<dbReference type="InParanoid" id="M4B7H6"/>
<dbReference type="Gene3D" id="3.40.50.150">
    <property type="entry name" value="Vaccinia Virus protein VP39"/>
    <property type="match status" value="1"/>
</dbReference>
<dbReference type="EMBL" id="JH597778">
    <property type="status" value="NOT_ANNOTATED_CDS"/>
    <property type="molecule type" value="Genomic_DNA"/>
</dbReference>
<dbReference type="HOGENOM" id="CLU_087778_0_0_1"/>
<evidence type="ECO:0000313" key="1">
    <source>
        <dbReference type="EnsemblProtists" id="HpaP802228"/>
    </source>
</evidence>
<dbReference type="STRING" id="559515.M4B7H6"/>
<proteinExistence type="predicted"/>
<dbReference type="VEuPathDB" id="FungiDB:HpaG802228"/>
<dbReference type="Proteomes" id="UP000011713">
    <property type="component" value="Unassembled WGS sequence"/>
</dbReference>
<evidence type="ECO:0000313" key="2">
    <source>
        <dbReference type="Proteomes" id="UP000011713"/>
    </source>
</evidence>
<sequence>MPDQLEKMRTKWDHFGGRFTETANKHMTMQSAQHLHSHMQLDLAHNVLEVAAGAGLGSLDIAQYLQEGRSKVPKETKRTFTVTDLSHVMVDMAAKNLSGISSESIEIKCCEANGFTIWGSPDRTGLIVISTAANKELGFEEHVVEHPNFAMGKDVPALHQRFAAAGFKQVRIWPFQCIAELWSGEEFANFHEELFLAKDEELHAKRFEIVKRMADEWLAKGTPIGLETYVILARK</sequence>
<accession>M4B7H6</accession>
<dbReference type="OMA" id="SGMFTIT"/>
<dbReference type="AlphaFoldDB" id="M4B7H6"/>
<reference evidence="2" key="1">
    <citation type="journal article" date="2010" name="Science">
        <title>Signatures of adaptation to obligate biotrophy in the Hyaloperonospora arabidopsidis genome.</title>
        <authorList>
            <person name="Baxter L."/>
            <person name="Tripathy S."/>
            <person name="Ishaque N."/>
            <person name="Boot N."/>
            <person name="Cabral A."/>
            <person name="Kemen E."/>
            <person name="Thines M."/>
            <person name="Ah-Fong A."/>
            <person name="Anderson R."/>
            <person name="Badejoko W."/>
            <person name="Bittner-Eddy P."/>
            <person name="Boore J.L."/>
            <person name="Chibucos M.C."/>
            <person name="Coates M."/>
            <person name="Dehal P."/>
            <person name="Delehaunty K."/>
            <person name="Dong S."/>
            <person name="Downton P."/>
            <person name="Dumas B."/>
            <person name="Fabro G."/>
            <person name="Fronick C."/>
            <person name="Fuerstenberg S.I."/>
            <person name="Fulton L."/>
            <person name="Gaulin E."/>
            <person name="Govers F."/>
            <person name="Hughes L."/>
            <person name="Humphray S."/>
            <person name="Jiang R.H."/>
            <person name="Judelson H."/>
            <person name="Kamoun S."/>
            <person name="Kyung K."/>
            <person name="Meijer H."/>
            <person name="Minx P."/>
            <person name="Morris P."/>
            <person name="Nelson J."/>
            <person name="Phuntumart V."/>
            <person name="Qutob D."/>
            <person name="Rehmany A."/>
            <person name="Rougon-Cardoso A."/>
            <person name="Ryden P."/>
            <person name="Torto-Alalibo T."/>
            <person name="Studholme D."/>
            <person name="Wang Y."/>
            <person name="Win J."/>
            <person name="Wood J."/>
            <person name="Clifton S.W."/>
            <person name="Rogers J."/>
            <person name="Van den Ackerveken G."/>
            <person name="Jones J.D."/>
            <person name="McDowell J.M."/>
            <person name="Beynon J."/>
            <person name="Tyler B.M."/>
        </authorList>
    </citation>
    <scope>NUCLEOTIDE SEQUENCE [LARGE SCALE GENOMIC DNA]</scope>
    <source>
        <strain evidence="2">Emoy2</strain>
    </source>
</reference>
<evidence type="ECO:0008006" key="3">
    <source>
        <dbReference type="Google" id="ProtNLM"/>
    </source>
</evidence>
<organism evidence="1 2">
    <name type="scientific">Hyaloperonospora arabidopsidis (strain Emoy2)</name>
    <name type="common">Downy mildew agent</name>
    <name type="synonym">Peronospora arabidopsidis</name>
    <dbReference type="NCBI Taxonomy" id="559515"/>
    <lineage>
        <taxon>Eukaryota</taxon>
        <taxon>Sar</taxon>
        <taxon>Stramenopiles</taxon>
        <taxon>Oomycota</taxon>
        <taxon>Peronosporomycetes</taxon>
        <taxon>Peronosporales</taxon>
        <taxon>Peronosporaceae</taxon>
        <taxon>Hyaloperonospora</taxon>
    </lineage>
</organism>
<name>M4B7H6_HYAAE</name>
<dbReference type="SUPFAM" id="SSF53335">
    <property type="entry name" value="S-adenosyl-L-methionine-dependent methyltransferases"/>
    <property type="match status" value="1"/>
</dbReference>
<keyword evidence="2" id="KW-1185">Reference proteome</keyword>